<dbReference type="InterPro" id="IPR050093">
    <property type="entry name" value="ABC_SmlMolc_Importer"/>
</dbReference>
<evidence type="ECO:0000256" key="6">
    <source>
        <dbReference type="ARBA" id="ARBA00022840"/>
    </source>
</evidence>
<keyword evidence="7" id="KW-0408">Iron</keyword>
<sequence length="381" mass="40645">MSGAVISLNAAAATRLPTALVVDGVAHSYGAGHVLRKVDLRVAKGEIVALLGPSGCGKTTLLKLIAGLIAPSEGRLDIAGRCVADAASGRFTAPEKRGLGMVFQDYALWPHLSVLRNVSFPLEMRGVAREEWRRRAQRALERVGLADYGPRNPGSMSGGQQQRVSIARAIVAEPSLVLFDEPLSNLDRDLRDTLATEIAALIRDLGLSAVYVTHDQGEAFALADRVAVMREGRIEQIAAPERLVADPASPAVCEFLHLGTLVRAERRPDGYVLPEAGLTLAADLGAARPGPGRLLMRRDAVSAGPDARGMLRGRIVACVFRGDHYVLTVRVGADPSPGADILVVTRQRGRAGETVPLDVDVNRLRFFEDGPGTSLQTEEVP</sequence>
<dbReference type="PANTHER" id="PTHR42781">
    <property type="entry name" value="SPERMIDINE/PUTRESCINE IMPORT ATP-BINDING PROTEIN POTA"/>
    <property type="match status" value="1"/>
</dbReference>
<evidence type="ECO:0000313" key="11">
    <source>
        <dbReference type="EMBL" id="MDQ0473549.1"/>
    </source>
</evidence>
<dbReference type="InterPro" id="IPR027417">
    <property type="entry name" value="P-loop_NTPase"/>
</dbReference>
<organism evidence="11 12">
    <name type="scientific">Labrys wisconsinensis</name>
    <dbReference type="NCBI Taxonomy" id="425677"/>
    <lineage>
        <taxon>Bacteria</taxon>
        <taxon>Pseudomonadati</taxon>
        <taxon>Pseudomonadota</taxon>
        <taxon>Alphaproteobacteria</taxon>
        <taxon>Hyphomicrobiales</taxon>
        <taxon>Xanthobacteraceae</taxon>
        <taxon>Labrys</taxon>
    </lineage>
</organism>
<keyword evidence="5" id="KW-0547">Nucleotide-binding</keyword>
<evidence type="ECO:0000256" key="2">
    <source>
        <dbReference type="ARBA" id="ARBA00022448"/>
    </source>
</evidence>
<evidence type="ECO:0000256" key="5">
    <source>
        <dbReference type="ARBA" id="ARBA00022741"/>
    </source>
</evidence>
<proteinExistence type="inferred from homology"/>
<dbReference type="PANTHER" id="PTHR42781:SF4">
    <property type="entry name" value="SPERMIDINE_PUTRESCINE IMPORT ATP-BINDING PROTEIN POTA"/>
    <property type="match status" value="1"/>
</dbReference>
<evidence type="ECO:0000313" key="12">
    <source>
        <dbReference type="Proteomes" id="UP001242480"/>
    </source>
</evidence>
<evidence type="ECO:0000256" key="8">
    <source>
        <dbReference type="ARBA" id="ARBA00023065"/>
    </source>
</evidence>
<dbReference type="SUPFAM" id="SSF50331">
    <property type="entry name" value="MOP-like"/>
    <property type="match status" value="1"/>
</dbReference>
<name>A0ABU0JJV4_9HYPH</name>
<dbReference type="EMBL" id="JAUSVX010000017">
    <property type="protein sequence ID" value="MDQ0473549.1"/>
    <property type="molecule type" value="Genomic_DNA"/>
</dbReference>
<dbReference type="PROSITE" id="PS50893">
    <property type="entry name" value="ABC_TRANSPORTER_2"/>
    <property type="match status" value="1"/>
</dbReference>
<dbReference type="InterPro" id="IPR015853">
    <property type="entry name" value="ABC_transpr_FbpC"/>
</dbReference>
<dbReference type="GO" id="GO:0005524">
    <property type="term" value="F:ATP binding"/>
    <property type="evidence" value="ECO:0007669"/>
    <property type="project" value="UniProtKB-KW"/>
</dbReference>
<dbReference type="SUPFAM" id="SSF52540">
    <property type="entry name" value="P-loop containing nucleoside triphosphate hydrolases"/>
    <property type="match status" value="1"/>
</dbReference>
<comment type="caution">
    <text evidence="11">The sequence shown here is derived from an EMBL/GenBank/DDBJ whole genome shotgun (WGS) entry which is preliminary data.</text>
</comment>
<reference evidence="11 12" key="1">
    <citation type="submission" date="2023-07" db="EMBL/GenBank/DDBJ databases">
        <title>Genomic Encyclopedia of Type Strains, Phase IV (KMG-IV): sequencing the most valuable type-strain genomes for metagenomic binning, comparative biology and taxonomic classification.</title>
        <authorList>
            <person name="Goeker M."/>
        </authorList>
    </citation>
    <scope>NUCLEOTIDE SEQUENCE [LARGE SCALE GENOMIC DNA]</scope>
    <source>
        <strain evidence="11 12">DSM 19619</strain>
    </source>
</reference>
<dbReference type="InterPro" id="IPR003439">
    <property type="entry name" value="ABC_transporter-like_ATP-bd"/>
</dbReference>
<dbReference type="InterPro" id="IPR017871">
    <property type="entry name" value="ABC_transporter-like_CS"/>
</dbReference>
<evidence type="ECO:0000256" key="1">
    <source>
        <dbReference type="ARBA" id="ARBA00005417"/>
    </source>
</evidence>
<protein>
    <submittedName>
        <fullName evidence="11">Iron(III) transport system ATP-binding protein</fullName>
    </submittedName>
</protein>
<dbReference type="Gene3D" id="3.40.50.300">
    <property type="entry name" value="P-loop containing nucleotide triphosphate hydrolases"/>
    <property type="match status" value="1"/>
</dbReference>
<keyword evidence="8" id="KW-0406">Ion transport</keyword>
<dbReference type="CDD" id="cd03259">
    <property type="entry name" value="ABC_Carb_Solutes_like"/>
    <property type="match status" value="1"/>
</dbReference>
<accession>A0ABU0JJV4</accession>
<keyword evidence="2" id="KW-0813">Transport</keyword>
<keyword evidence="9" id="KW-0472">Membrane</keyword>
<dbReference type="InterPro" id="IPR008995">
    <property type="entry name" value="Mo/tungstate-bd_C_term_dom"/>
</dbReference>
<keyword evidence="12" id="KW-1185">Reference proteome</keyword>
<gene>
    <name evidence="11" type="ORF">QO011_006585</name>
</gene>
<evidence type="ECO:0000259" key="10">
    <source>
        <dbReference type="PROSITE" id="PS50893"/>
    </source>
</evidence>
<dbReference type="SMART" id="SM00382">
    <property type="entry name" value="AAA"/>
    <property type="match status" value="1"/>
</dbReference>
<dbReference type="Pfam" id="PF00005">
    <property type="entry name" value="ABC_tran"/>
    <property type="match status" value="1"/>
</dbReference>
<keyword evidence="6 11" id="KW-0067">ATP-binding</keyword>
<comment type="similarity">
    <text evidence="1">Belongs to the ABC transporter superfamily.</text>
</comment>
<evidence type="ECO:0000256" key="9">
    <source>
        <dbReference type="ARBA" id="ARBA00023136"/>
    </source>
</evidence>
<keyword evidence="4" id="KW-0410">Iron transport</keyword>
<evidence type="ECO:0000256" key="4">
    <source>
        <dbReference type="ARBA" id="ARBA00022496"/>
    </source>
</evidence>
<dbReference type="RefSeq" id="WP_307281998.1">
    <property type="nucleotide sequence ID" value="NZ_JAUSVX010000017.1"/>
</dbReference>
<keyword evidence="3" id="KW-1003">Cell membrane</keyword>
<feature type="domain" description="ABC transporter" evidence="10">
    <location>
        <begin position="20"/>
        <end position="256"/>
    </location>
</feature>
<evidence type="ECO:0000256" key="7">
    <source>
        <dbReference type="ARBA" id="ARBA00023004"/>
    </source>
</evidence>
<dbReference type="Proteomes" id="UP001242480">
    <property type="component" value="Unassembled WGS sequence"/>
</dbReference>
<dbReference type="PROSITE" id="PS00211">
    <property type="entry name" value="ABC_TRANSPORTER_1"/>
    <property type="match status" value="1"/>
</dbReference>
<evidence type="ECO:0000256" key="3">
    <source>
        <dbReference type="ARBA" id="ARBA00022475"/>
    </source>
</evidence>
<dbReference type="InterPro" id="IPR003593">
    <property type="entry name" value="AAA+_ATPase"/>
</dbReference>